<keyword evidence="3" id="KW-1185">Reference proteome</keyword>
<evidence type="ECO:0000256" key="1">
    <source>
        <dbReference type="SAM" id="MobiDB-lite"/>
    </source>
</evidence>
<sequence>MIYSLIPRFLDKSEHYFCEPVGIFARKPIESDQDIEFLYETDETQESDKAQEEQPQEEQTQKEQSKAESDDESAKEDKVQKEWQDQNLKDPYSEAARLIYDQILKEKGCSFTEGFDAKGNTYYDLGLCGETIGSEEKELSERLVFDRMSKNGKCYLYAVNGTEQDGQSTYLVEYYAVDLKTKSVIPSGKRSYAQTGSRKYQEATGEY</sequence>
<reference evidence="2 3" key="1">
    <citation type="journal article" date="2021" name="ISME Commun">
        <title>Automated analysis of genomic sequences facilitates high-throughput and comprehensive description of bacteria.</title>
        <authorList>
            <person name="Hitch T.C.A."/>
        </authorList>
    </citation>
    <scope>NUCLEOTIDE SEQUENCE [LARGE SCALE GENOMIC DNA]</scope>
    <source>
        <strain evidence="2 3">Sanger_109</strain>
    </source>
</reference>
<feature type="compositionally biased region" description="Basic and acidic residues" evidence="1">
    <location>
        <begin position="59"/>
        <end position="68"/>
    </location>
</feature>
<feature type="region of interest" description="Disordered" evidence="1">
    <location>
        <begin position="34"/>
        <end position="86"/>
    </location>
</feature>
<dbReference type="EMBL" id="JAOQJQ010000009">
    <property type="protein sequence ID" value="MCU6763695.1"/>
    <property type="molecule type" value="Genomic_DNA"/>
</dbReference>
<accession>A0ABT2TNA2</accession>
<dbReference type="RefSeq" id="WP_158426336.1">
    <property type="nucleotide sequence ID" value="NZ_JAOQJQ010000009.1"/>
</dbReference>
<comment type="caution">
    <text evidence="2">The sequence shown here is derived from an EMBL/GenBank/DDBJ whole genome shotgun (WGS) entry which is preliminary data.</text>
</comment>
<feature type="compositionally biased region" description="Basic and acidic residues" evidence="1">
    <location>
        <begin position="75"/>
        <end position="86"/>
    </location>
</feature>
<feature type="compositionally biased region" description="Acidic residues" evidence="1">
    <location>
        <begin position="34"/>
        <end position="45"/>
    </location>
</feature>
<gene>
    <name evidence="2" type="ORF">OCV88_15405</name>
</gene>
<evidence type="ECO:0000313" key="2">
    <source>
        <dbReference type="EMBL" id="MCU6763695.1"/>
    </source>
</evidence>
<organism evidence="2 3">
    <name type="scientific">Brotonthovivens ammoniilytica</name>
    <dbReference type="NCBI Taxonomy" id="2981725"/>
    <lineage>
        <taxon>Bacteria</taxon>
        <taxon>Bacillati</taxon>
        <taxon>Bacillota</taxon>
        <taxon>Clostridia</taxon>
        <taxon>Lachnospirales</taxon>
        <taxon>Lachnospiraceae</taxon>
        <taxon>Brotonthovivens</taxon>
    </lineage>
</organism>
<dbReference type="Proteomes" id="UP001652442">
    <property type="component" value="Unassembled WGS sequence"/>
</dbReference>
<name>A0ABT2TNA2_9FIRM</name>
<protein>
    <submittedName>
        <fullName evidence="2">Uncharacterized protein</fullName>
    </submittedName>
</protein>
<evidence type="ECO:0000313" key="3">
    <source>
        <dbReference type="Proteomes" id="UP001652442"/>
    </source>
</evidence>
<proteinExistence type="predicted"/>